<dbReference type="InterPro" id="IPR014721">
    <property type="entry name" value="Ribsml_uS5_D2-typ_fold_subgr"/>
</dbReference>
<protein>
    <recommendedName>
        <fullName evidence="7 8">Ribonuclease P protein component</fullName>
        <shortName evidence="7">RNase P protein</shortName>
        <shortName evidence="7">RNaseP protein</shortName>
        <ecNumber evidence="7 8">3.1.26.5</ecNumber>
    </recommendedName>
    <alternativeName>
        <fullName evidence="7">Protein C5</fullName>
    </alternativeName>
</protein>
<keyword evidence="6 7" id="KW-0694">RNA-binding</keyword>
<keyword evidence="4 7" id="KW-0255">Endonuclease</keyword>
<keyword evidence="3 7" id="KW-0540">Nuclease</keyword>
<evidence type="ECO:0000256" key="7">
    <source>
        <dbReference type="HAMAP-Rule" id="MF_00227"/>
    </source>
</evidence>
<keyword evidence="5 7" id="KW-0378">Hydrolase</keyword>
<dbReference type="AlphaFoldDB" id="A0A1I7MRL1"/>
<evidence type="ECO:0000256" key="5">
    <source>
        <dbReference type="ARBA" id="ARBA00022801"/>
    </source>
</evidence>
<dbReference type="Pfam" id="PF00825">
    <property type="entry name" value="Ribonuclease_P"/>
    <property type="match status" value="1"/>
</dbReference>
<evidence type="ECO:0000313" key="10">
    <source>
        <dbReference type="Proteomes" id="UP000198881"/>
    </source>
</evidence>
<dbReference type="InterPro" id="IPR020568">
    <property type="entry name" value="Ribosomal_Su5_D2-typ_SF"/>
</dbReference>
<keyword evidence="2 7" id="KW-0819">tRNA processing</keyword>
<dbReference type="GO" id="GO:0001682">
    <property type="term" value="P:tRNA 5'-leader removal"/>
    <property type="evidence" value="ECO:0007669"/>
    <property type="project" value="UniProtKB-UniRule"/>
</dbReference>
<dbReference type="STRING" id="574650.SAMN04487966_11185"/>
<comment type="similarity">
    <text evidence="7">Belongs to the RnpA family.</text>
</comment>
<evidence type="ECO:0000256" key="2">
    <source>
        <dbReference type="ARBA" id="ARBA00022694"/>
    </source>
</evidence>
<dbReference type="SUPFAM" id="SSF54211">
    <property type="entry name" value="Ribosomal protein S5 domain 2-like"/>
    <property type="match status" value="1"/>
</dbReference>
<comment type="function">
    <text evidence="1 7">RNaseP catalyzes the removal of the 5'-leader sequence from pre-tRNA to produce the mature 5'-terminus. It can also cleave other RNA substrates such as 4.5S RNA. The protein component plays an auxiliary but essential role in vivo by binding to the 5'-leader sequence and broadening the substrate specificity of the ribozyme.</text>
</comment>
<gene>
    <name evidence="7" type="primary">rnpA</name>
    <name evidence="9" type="ORF">SAMN04487966_11185</name>
</gene>
<dbReference type="PANTHER" id="PTHR33992">
    <property type="entry name" value="RIBONUCLEASE P PROTEIN COMPONENT"/>
    <property type="match status" value="1"/>
</dbReference>
<evidence type="ECO:0000313" key="9">
    <source>
        <dbReference type="EMBL" id="SFV24541.1"/>
    </source>
</evidence>
<dbReference type="RefSeq" id="WP_091699063.1">
    <property type="nucleotide sequence ID" value="NZ_CBDRLN010000002.1"/>
</dbReference>
<dbReference type="InterPro" id="IPR000100">
    <property type="entry name" value="RNase_P"/>
</dbReference>
<keyword evidence="10" id="KW-1185">Reference proteome</keyword>
<organism evidence="9 10">
    <name type="scientific">Micrococcus terreus</name>
    <dbReference type="NCBI Taxonomy" id="574650"/>
    <lineage>
        <taxon>Bacteria</taxon>
        <taxon>Bacillati</taxon>
        <taxon>Actinomycetota</taxon>
        <taxon>Actinomycetes</taxon>
        <taxon>Micrococcales</taxon>
        <taxon>Micrococcaceae</taxon>
        <taxon>Micrococcus</taxon>
    </lineage>
</organism>
<accession>A0A1I7MRL1</accession>
<sequence length="128" mass="13412">MLPRKNRVRTPAEFSETLRSGARAGRRNVVVSAHLTDEGLKAGFIVSKAVGNAVTRNRVKRRLRSAVAEVFAGPLKGHSGAQLVIRALPSSGEADWATLHAEVTSGIRSALKKADGAGATSSATGGRR</sequence>
<dbReference type="PANTHER" id="PTHR33992:SF1">
    <property type="entry name" value="RIBONUCLEASE P PROTEIN COMPONENT"/>
    <property type="match status" value="1"/>
</dbReference>
<dbReference type="GO" id="GO:0000049">
    <property type="term" value="F:tRNA binding"/>
    <property type="evidence" value="ECO:0007669"/>
    <property type="project" value="UniProtKB-UniRule"/>
</dbReference>
<dbReference type="EMBL" id="FPCG01000011">
    <property type="protein sequence ID" value="SFV24541.1"/>
    <property type="molecule type" value="Genomic_DNA"/>
</dbReference>
<evidence type="ECO:0000256" key="3">
    <source>
        <dbReference type="ARBA" id="ARBA00022722"/>
    </source>
</evidence>
<evidence type="ECO:0000256" key="1">
    <source>
        <dbReference type="ARBA" id="ARBA00002663"/>
    </source>
</evidence>
<comment type="catalytic activity">
    <reaction evidence="7">
        <text>Endonucleolytic cleavage of RNA, removing 5'-extranucleotides from tRNA precursor.</text>
        <dbReference type="EC" id="3.1.26.5"/>
    </reaction>
</comment>
<name>A0A1I7MRL1_9MICC</name>
<proteinExistence type="inferred from homology"/>
<comment type="subunit">
    <text evidence="7">Consists of a catalytic RNA component (M1 or rnpB) and a protein subunit.</text>
</comment>
<dbReference type="EC" id="3.1.26.5" evidence="7 8"/>
<dbReference type="Gene3D" id="3.30.230.10">
    <property type="match status" value="1"/>
</dbReference>
<dbReference type="InterPro" id="IPR020539">
    <property type="entry name" value="RNase_P_CS"/>
</dbReference>
<dbReference type="PROSITE" id="PS00648">
    <property type="entry name" value="RIBONUCLEASE_P"/>
    <property type="match status" value="1"/>
</dbReference>
<dbReference type="GO" id="GO:0004526">
    <property type="term" value="F:ribonuclease P activity"/>
    <property type="evidence" value="ECO:0007669"/>
    <property type="project" value="UniProtKB-UniRule"/>
</dbReference>
<dbReference type="NCBIfam" id="TIGR00188">
    <property type="entry name" value="rnpA"/>
    <property type="match status" value="1"/>
</dbReference>
<reference evidence="9 10" key="1">
    <citation type="submission" date="2016-10" db="EMBL/GenBank/DDBJ databases">
        <authorList>
            <person name="de Groot N.N."/>
        </authorList>
    </citation>
    <scope>NUCLEOTIDE SEQUENCE [LARGE SCALE GENOMIC DNA]</scope>
    <source>
        <strain evidence="9 10">CGMCC 1.7054</strain>
    </source>
</reference>
<dbReference type="HAMAP" id="MF_00227">
    <property type="entry name" value="RNase_P"/>
    <property type="match status" value="1"/>
</dbReference>
<dbReference type="GO" id="GO:0042781">
    <property type="term" value="F:3'-tRNA processing endoribonuclease activity"/>
    <property type="evidence" value="ECO:0007669"/>
    <property type="project" value="TreeGrafter"/>
</dbReference>
<dbReference type="GO" id="GO:0030677">
    <property type="term" value="C:ribonuclease P complex"/>
    <property type="evidence" value="ECO:0007669"/>
    <property type="project" value="TreeGrafter"/>
</dbReference>
<dbReference type="Proteomes" id="UP000198881">
    <property type="component" value="Unassembled WGS sequence"/>
</dbReference>
<dbReference type="OrthoDB" id="196964at2"/>
<evidence type="ECO:0000256" key="8">
    <source>
        <dbReference type="NCBIfam" id="TIGR00188"/>
    </source>
</evidence>
<evidence type="ECO:0000256" key="6">
    <source>
        <dbReference type="ARBA" id="ARBA00022884"/>
    </source>
</evidence>
<evidence type="ECO:0000256" key="4">
    <source>
        <dbReference type="ARBA" id="ARBA00022759"/>
    </source>
</evidence>